<evidence type="ECO:0000259" key="4">
    <source>
        <dbReference type="Pfam" id="PF00263"/>
    </source>
</evidence>
<dbReference type="EMBL" id="JAPWGY010000005">
    <property type="protein sequence ID" value="MCZ4281942.1"/>
    <property type="molecule type" value="Genomic_DNA"/>
</dbReference>
<proteinExistence type="inferred from homology"/>
<protein>
    <submittedName>
        <fullName evidence="6">Type II and III secretion system protein family protein</fullName>
    </submittedName>
</protein>
<dbReference type="InterPro" id="IPR050810">
    <property type="entry name" value="Bact_Secretion_Sys_Channel"/>
</dbReference>
<dbReference type="Pfam" id="PF13629">
    <property type="entry name" value="T2SS-T3SS_pil_N"/>
    <property type="match status" value="1"/>
</dbReference>
<evidence type="ECO:0000313" key="7">
    <source>
        <dbReference type="Proteomes" id="UP001069802"/>
    </source>
</evidence>
<accession>A0ABT4LLI2</accession>
<dbReference type="InterPro" id="IPR001775">
    <property type="entry name" value="GspD/PilQ"/>
</dbReference>
<dbReference type="InterPro" id="IPR004846">
    <property type="entry name" value="T2SS/T3SS_dom"/>
</dbReference>
<gene>
    <name evidence="6" type="ORF">O4H49_14215</name>
</gene>
<keyword evidence="7" id="KW-1185">Reference proteome</keyword>
<evidence type="ECO:0000256" key="2">
    <source>
        <dbReference type="SAM" id="MobiDB-lite"/>
    </source>
</evidence>
<evidence type="ECO:0000256" key="1">
    <source>
        <dbReference type="RuleBase" id="RU004003"/>
    </source>
</evidence>
<dbReference type="PANTHER" id="PTHR30332:SF17">
    <property type="entry name" value="TYPE IV PILIATION SYSTEM PROTEIN DR_0774-RELATED"/>
    <property type="match status" value="1"/>
</dbReference>
<name>A0ABT4LLI2_9PROT</name>
<dbReference type="PANTHER" id="PTHR30332">
    <property type="entry name" value="PROBABLE GENERAL SECRETION PATHWAY PROTEIN D"/>
    <property type="match status" value="1"/>
</dbReference>
<dbReference type="PRINTS" id="PR00811">
    <property type="entry name" value="BCTERIALGSPD"/>
</dbReference>
<comment type="caution">
    <text evidence="6">The sequence shown here is derived from an EMBL/GenBank/DDBJ whole genome shotgun (WGS) entry which is preliminary data.</text>
</comment>
<evidence type="ECO:0000259" key="5">
    <source>
        <dbReference type="Pfam" id="PF13629"/>
    </source>
</evidence>
<keyword evidence="3" id="KW-0732">Signal</keyword>
<reference evidence="6" key="1">
    <citation type="submission" date="2022-12" db="EMBL/GenBank/DDBJ databases">
        <title>Bacterial isolates from different developmental stages of Nematostella vectensis.</title>
        <authorList>
            <person name="Fraune S."/>
        </authorList>
    </citation>
    <scope>NUCLEOTIDE SEQUENCE</scope>
    <source>
        <strain evidence="6">G21630-S1</strain>
    </source>
</reference>
<comment type="similarity">
    <text evidence="1">Belongs to the bacterial secretin family.</text>
</comment>
<dbReference type="InterPro" id="IPR032789">
    <property type="entry name" value="T2SS-T3SS_pil_N"/>
</dbReference>
<feature type="region of interest" description="Disordered" evidence="2">
    <location>
        <begin position="431"/>
        <end position="467"/>
    </location>
</feature>
<feature type="signal peptide" evidence="3">
    <location>
        <begin position="1"/>
        <end position="26"/>
    </location>
</feature>
<sequence length="467" mass="50020">MIQSLKKSLFIISLIFFGFLSTTALSQQSVQTIEADSEAIKIEIGEGKLIKLPRAASNIFIANPAVADLNVKSARLVYVFGIKSGTTSLFAVDGADQVIASIPIKVSHNLAALDEALEKAIPGNNIEATSITSGILLTGEVKNLVDVDNAGRIAARFIDPETERIISQMNIAASDQVHLRVRIAEVRNEVIDQFGFNWSLTSFNDGTTTIPLTTTTSTVLATTPPNFLGITSTVGKYFNLDVLIDALAQDELVTILAEPNLTAVSGETATFLAGGEFPVPVGQEVDEGNRVITIEFKEFGVSLAFTPTIIGENRISLRVRPEVSQLSSDGAVILGDLEIPALSTRRAETTVDLGSGQSFAIAGLILNNQTQVTSKVPGLGDIPILGRLFKSERFQNNESELVIVVTPYLVTPSNRPIALPTDPYTKENVLTEAPSRLAGPSTNAPTNGGEDREETNLFHSEPTFIVE</sequence>
<evidence type="ECO:0000313" key="6">
    <source>
        <dbReference type="EMBL" id="MCZ4281942.1"/>
    </source>
</evidence>
<feature type="domain" description="Type II/III secretion system secretin-like" evidence="4">
    <location>
        <begin position="246"/>
        <end position="410"/>
    </location>
</feature>
<feature type="domain" description="Pilus formation protein N-terminal" evidence="5">
    <location>
        <begin position="38"/>
        <end position="107"/>
    </location>
</feature>
<evidence type="ECO:0000256" key="3">
    <source>
        <dbReference type="SAM" id="SignalP"/>
    </source>
</evidence>
<feature type="chain" id="PRO_5045209774" evidence="3">
    <location>
        <begin position="27"/>
        <end position="467"/>
    </location>
</feature>
<organism evidence="6 7">
    <name type="scientific">Kiloniella laminariae</name>
    <dbReference type="NCBI Taxonomy" id="454162"/>
    <lineage>
        <taxon>Bacteria</taxon>
        <taxon>Pseudomonadati</taxon>
        <taxon>Pseudomonadota</taxon>
        <taxon>Alphaproteobacteria</taxon>
        <taxon>Rhodospirillales</taxon>
        <taxon>Kiloniellaceae</taxon>
        <taxon>Kiloniella</taxon>
    </lineage>
</organism>
<dbReference type="RefSeq" id="WP_269424106.1">
    <property type="nucleotide sequence ID" value="NZ_JAPWGY010000005.1"/>
</dbReference>
<dbReference type="Proteomes" id="UP001069802">
    <property type="component" value="Unassembled WGS sequence"/>
</dbReference>
<dbReference type="Pfam" id="PF00263">
    <property type="entry name" value="Secretin"/>
    <property type="match status" value="1"/>
</dbReference>